<organism evidence="1 2">
    <name type="scientific">Tuber aestivum</name>
    <name type="common">summer truffle</name>
    <dbReference type="NCBI Taxonomy" id="59557"/>
    <lineage>
        <taxon>Eukaryota</taxon>
        <taxon>Fungi</taxon>
        <taxon>Dikarya</taxon>
        <taxon>Ascomycota</taxon>
        <taxon>Pezizomycotina</taxon>
        <taxon>Pezizomycetes</taxon>
        <taxon>Pezizales</taxon>
        <taxon>Tuberaceae</taxon>
        <taxon>Tuber</taxon>
    </lineage>
</organism>
<evidence type="ECO:0000313" key="1">
    <source>
        <dbReference type="EMBL" id="CUS14011.1"/>
    </source>
</evidence>
<protein>
    <submittedName>
        <fullName evidence="1">Uncharacterized protein</fullName>
    </submittedName>
</protein>
<name>A0A292Q4K3_9PEZI</name>
<dbReference type="AlphaFoldDB" id="A0A292Q4K3"/>
<dbReference type="Proteomes" id="UP001412239">
    <property type="component" value="Unassembled WGS sequence"/>
</dbReference>
<dbReference type="EMBL" id="LN890963">
    <property type="protein sequence ID" value="CUS14011.1"/>
    <property type="molecule type" value="Genomic_DNA"/>
</dbReference>
<proteinExistence type="predicted"/>
<feature type="non-terminal residue" evidence="1">
    <location>
        <position position="104"/>
    </location>
</feature>
<keyword evidence="2" id="KW-1185">Reference proteome</keyword>
<reference evidence="1" key="1">
    <citation type="submission" date="2015-10" db="EMBL/GenBank/DDBJ databases">
        <authorList>
            <person name="Regsiter A."/>
            <person name="william w."/>
        </authorList>
    </citation>
    <scope>NUCLEOTIDE SEQUENCE</scope>
    <source>
        <strain evidence="1">Montdore</strain>
    </source>
</reference>
<sequence length="104" mass="11570">MPVCVLDLVMLEGIYPPLAQGVGIPTEQRTRNSTLPWVVMGLLRARSEKVRNWKGAEFLRPVITTFVELCSGEHVAGEGYLLQRTGERAFVQGITVCAEMVFHP</sequence>
<evidence type="ECO:0000313" key="2">
    <source>
        <dbReference type="Proteomes" id="UP001412239"/>
    </source>
</evidence>
<gene>
    <name evidence="1" type="ORF">GSTUAT00001903001</name>
</gene>
<accession>A0A292Q4K3</accession>